<comment type="caution">
    <text evidence="7">The sequence shown here is derived from an EMBL/GenBank/DDBJ whole genome shotgun (WGS) entry which is preliminary data.</text>
</comment>
<dbReference type="Gene3D" id="1.10.8.50">
    <property type="match status" value="1"/>
</dbReference>
<dbReference type="OrthoDB" id="9766163at2"/>
<comment type="subunit">
    <text evidence="5">Associates with stalled 50S ribosomal subunits. Binds to RqcP.</text>
</comment>
<keyword evidence="5" id="KW-0175">Coiled coil</keyword>
<keyword evidence="2 5" id="KW-0699">rRNA-binding</keyword>
<dbReference type="Proteomes" id="UP000294937">
    <property type="component" value="Unassembled WGS sequence"/>
</dbReference>
<dbReference type="InterPro" id="IPR043682">
    <property type="entry name" value="RqcH_bacterial"/>
</dbReference>
<evidence type="ECO:0000313" key="8">
    <source>
        <dbReference type="Proteomes" id="UP000294937"/>
    </source>
</evidence>
<evidence type="ECO:0000259" key="6">
    <source>
        <dbReference type="Pfam" id="PF05670"/>
    </source>
</evidence>
<evidence type="ECO:0000313" key="7">
    <source>
        <dbReference type="EMBL" id="TCS94594.1"/>
    </source>
</evidence>
<feature type="coiled-coil region" evidence="5">
    <location>
        <begin position="394"/>
        <end position="429"/>
    </location>
</feature>
<dbReference type="Pfam" id="PF05670">
    <property type="entry name" value="NFACT-R_1"/>
    <property type="match status" value="1"/>
</dbReference>
<evidence type="ECO:0000256" key="1">
    <source>
        <dbReference type="ARBA" id="ARBA00022555"/>
    </source>
</evidence>
<name>A0A4R3L8P6_9BACL</name>
<evidence type="ECO:0000256" key="4">
    <source>
        <dbReference type="ARBA" id="ARBA00022917"/>
    </source>
</evidence>
<sequence>MSFDGIVTRAIVHELNQTLVGGRITKIYQLSDAELLFHIRAQGTNHKLLLSAHPAYPRIHLTDLLQDNPKEPPMFCMLMRKHGEGAIIQSIEQVGLERVIHFNFRTRNDLGDEVSRRLIVEIMGRHSNLILVDPESGTIYDGIRRVSYAVSQYRQVLPGVRYIEPPAQNKQNPLEMESTKFIGGFDYNQGQLEKQLMNRFVGIGPLHAKEIISHAGLGDRDQLWLSFHNFMQQIQQHQYQPTITQTKNKSYFSAFPLTHINGESRSFVSMSECLETYFQGKAERDRVRQQTHDLIKKLKNEIDKNEKKVEILRKELSNASKADQYRIKGELLTAYLHQVKRGDQQVSVVNYYEPESPELIITLDPLLTPSDNAQRYFKKYNKLKAAKKWNKEQIDKALHEIQYLESVLVQLENSSLREVEQIRDELEEEGWLRPSSKKQKRRKAEKPLPTKLLSSDGTPIWVGRNNKQNDYLTHQLASSQDTWLHTKEIPGSHVVIRSQAYSEQTLMEAAMLAAYFSKARESSQVPVDYTLIKQVKKPSGARPGFVIYEQQKTVYVTPDESQIQLLLRSTDKS</sequence>
<keyword evidence="3 5" id="KW-0694">RNA-binding</keyword>
<evidence type="ECO:0000256" key="5">
    <source>
        <dbReference type="HAMAP-Rule" id="MF_00844"/>
    </source>
</evidence>
<dbReference type="PANTHER" id="PTHR15239:SF6">
    <property type="entry name" value="RIBOSOME QUALITY CONTROL COMPLEX SUBUNIT NEMF"/>
    <property type="match status" value="1"/>
</dbReference>
<comment type="similarity">
    <text evidence="5">Belongs to the NEMF family.</text>
</comment>
<dbReference type="Pfam" id="PF05833">
    <property type="entry name" value="NFACT_N"/>
    <property type="match status" value="1"/>
</dbReference>
<reference evidence="7 8" key="1">
    <citation type="submission" date="2019-03" db="EMBL/GenBank/DDBJ databases">
        <title>Genomic Encyclopedia of Type Strains, Phase IV (KMG-IV): sequencing the most valuable type-strain genomes for metagenomic binning, comparative biology and taxonomic classification.</title>
        <authorList>
            <person name="Goeker M."/>
        </authorList>
    </citation>
    <scope>NUCLEOTIDE SEQUENCE [LARGE SCALE GENOMIC DNA]</scope>
    <source>
        <strain evidence="7 8">DSM 45707</strain>
    </source>
</reference>
<feature type="domain" description="NFACT RNA-binding" evidence="6">
    <location>
        <begin position="454"/>
        <end position="539"/>
    </location>
</feature>
<dbReference type="GO" id="GO:0000049">
    <property type="term" value="F:tRNA binding"/>
    <property type="evidence" value="ECO:0007669"/>
    <property type="project" value="UniProtKB-UniRule"/>
</dbReference>
<gene>
    <name evidence="5" type="primary">rqcH</name>
    <name evidence="7" type="ORF">EDD58_1035</name>
</gene>
<dbReference type="GO" id="GO:0072344">
    <property type="term" value="P:rescue of stalled ribosome"/>
    <property type="evidence" value="ECO:0007669"/>
    <property type="project" value="UniProtKB-UniRule"/>
</dbReference>
<feature type="coiled-coil region" evidence="5">
    <location>
        <begin position="288"/>
        <end position="322"/>
    </location>
</feature>
<comment type="function">
    <text evidence="5">Key component of the ribosome quality control system (RQC), a ribosome-associated complex that mediates the extraction of incompletely synthesized nascent chains from stalled ribosomes and their subsequent degradation. RqcH recruits Ala-charged tRNA, and with RqcP directs the elongation of stalled nascent chains on 50S ribosomal subunits, leading to non-templated C-terminal alanine extensions (Ala tail). The Ala tail promotes nascent chain degradation. May add between 1 and at least 8 Ala residues. Binds to stalled 50S ribosomal subunits.</text>
</comment>
<dbReference type="PANTHER" id="PTHR15239">
    <property type="entry name" value="NUCLEAR EXPORT MEDIATOR FACTOR NEMF"/>
    <property type="match status" value="1"/>
</dbReference>
<keyword evidence="4 5" id="KW-0648">Protein biosynthesis</keyword>
<evidence type="ECO:0000256" key="3">
    <source>
        <dbReference type="ARBA" id="ARBA00022884"/>
    </source>
</evidence>
<dbReference type="InterPro" id="IPR008532">
    <property type="entry name" value="NFACT_RNA-bd"/>
</dbReference>
<dbReference type="RefSeq" id="WP_131923989.1">
    <property type="nucleotide sequence ID" value="NZ_SMAG01000003.1"/>
</dbReference>
<dbReference type="Gene3D" id="2.30.310.10">
    <property type="entry name" value="ibrinogen binding protein from staphylococcus aureus domain"/>
    <property type="match status" value="1"/>
</dbReference>
<dbReference type="EMBL" id="SMAG01000003">
    <property type="protein sequence ID" value="TCS94594.1"/>
    <property type="molecule type" value="Genomic_DNA"/>
</dbReference>
<dbReference type="HAMAP" id="MF_00844_B">
    <property type="entry name" value="RqcH_B"/>
    <property type="match status" value="1"/>
</dbReference>
<dbReference type="FunFam" id="2.30.310.10:FF:000004">
    <property type="entry name" value="Fibronectin-binding protein A"/>
    <property type="match status" value="1"/>
</dbReference>
<proteinExistence type="inferred from homology"/>
<keyword evidence="1 5" id="KW-0820">tRNA-binding</keyword>
<dbReference type="AlphaFoldDB" id="A0A4R3L8P6"/>
<organism evidence="7 8">
    <name type="scientific">Hazenella coriacea</name>
    <dbReference type="NCBI Taxonomy" id="1179467"/>
    <lineage>
        <taxon>Bacteria</taxon>
        <taxon>Bacillati</taxon>
        <taxon>Bacillota</taxon>
        <taxon>Bacilli</taxon>
        <taxon>Bacillales</taxon>
        <taxon>Thermoactinomycetaceae</taxon>
        <taxon>Hazenella</taxon>
    </lineage>
</organism>
<accession>A0A4R3L8P6</accession>
<dbReference type="InterPro" id="IPR051608">
    <property type="entry name" value="RQC_Subunit_NEMF"/>
</dbReference>
<protein>
    <recommendedName>
        <fullName evidence="5">Rqc2 homolog RqcH</fullName>
        <shortName evidence="5">RqcH</shortName>
    </recommendedName>
</protein>
<dbReference type="GO" id="GO:1990112">
    <property type="term" value="C:RQC complex"/>
    <property type="evidence" value="ECO:0007669"/>
    <property type="project" value="TreeGrafter"/>
</dbReference>
<dbReference type="Gene3D" id="3.40.970.40">
    <property type="entry name" value="fibrinogen binding protein from staphylococcus aureus domain like"/>
    <property type="match status" value="1"/>
</dbReference>
<keyword evidence="8" id="KW-1185">Reference proteome</keyword>
<evidence type="ECO:0000256" key="2">
    <source>
        <dbReference type="ARBA" id="ARBA00022730"/>
    </source>
</evidence>
<dbReference type="GO" id="GO:0019843">
    <property type="term" value="F:rRNA binding"/>
    <property type="evidence" value="ECO:0007669"/>
    <property type="project" value="UniProtKB-UniRule"/>
</dbReference>
<dbReference type="GO" id="GO:0043023">
    <property type="term" value="F:ribosomal large subunit binding"/>
    <property type="evidence" value="ECO:0007669"/>
    <property type="project" value="UniProtKB-UniRule"/>
</dbReference>